<name>A0AAN9JUA6_CANGL</name>
<evidence type="ECO:0000313" key="2">
    <source>
        <dbReference type="Proteomes" id="UP001367508"/>
    </source>
</evidence>
<sequence>MVSSFSEKVCHMVKTRWLFDYEFWMKWKSKNSSVLLEMLDKTSIARRVDYSIKMDGMEQHWDVGDGSDSYTLLRRSMERTIGKSQKVMSLGYEDGVALMHDNCFEEGDCSFKLWVVMGIQHLQNWRFKS</sequence>
<reference evidence="1 2" key="1">
    <citation type="submission" date="2024-01" db="EMBL/GenBank/DDBJ databases">
        <title>The genomes of 5 underutilized Papilionoideae crops provide insights into root nodulation and disease resistanc.</title>
        <authorList>
            <person name="Jiang F."/>
        </authorList>
    </citation>
    <scope>NUCLEOTIDE SEQUENCE [LARGE SCALE GENOMIC DNA]</scope>
    <source>
        <strain evidence="1">LVBAO_FW01</strain>
        <tissue evidence="1">Leaves</tissue>
    </source>
</reference>
<keyword evidence="2" id="KW-1185">Reference proteome</keyword>
<dbReference type="AlphaFoldDB" id="A0AAN9JUA6"/>
<comment type="caution">
    <text evidence="1">The sequence shown here is derived from an EMBL/GenBank/DDBJ whole genome shotgun (WGS) entry which is preliminary data.</text>
</comment>
<protein>
    <submittedName>
        <fullName evidence="1">Uncharacterized protein</fullName>
    </submittedName>
</protein>
<gene>
    <name evidence="1" type="ORF">VNO77_43149</name>
</gene>
<accession>A0AAN9JUA6</accession>
<organism evidence="1 2">
    <name type="scientific">Canavalia gladiata</name>
    <name type="common">Sword bean</name>
    <name type="synonym">Dolichos gladiatus</name>
    <dbReference type="NCBI Taxonomy" id="3824"/>
    <lineage>
        <taxon>Eukaryota</taxon>
        <taxon>Viridiplantae</taxon>
        <taxon>Streptophyta</taxon>
        <taxon>Embryophyta</taxon>
        <taxon>Tracheophyta</taxon>
        <taxon>Spermatophyta</taxon>
        <taxon>Magnoliopsida</taxon>
        <taxon>eudicotyledons</taxon>
        <taxon>Gunneridae</taxon>
        <taxon>Pentapetalae</taxon>
        <taxon>rosids</taxon>
        <taxon>fabids</taxon>
        <taxon>Fabales</taxon>
        <taxon>Fabaceae</taxon>
        <taxon>Papilionoideae</taxon>
        <taxon>50 kb inversion clade</taxon>
        <taxon>NPAAA clade</taxon>
        <taxon>indigoferoid/millettioid clade</taxon>
        <taxon>Phaseoleae</taxon>
        <taxon>Canavalia</taxon>
    </lineage>
</organism>
<proteinExistence type="predicted"/>
<dbReference type="EMBL" id="JAYMYQ010000011">
    <property type="protein sequence ID" value="KAK7305247.1"/>
    <property type="molecule type" value="Genomic_DNA"/>
</dbReference>
<evidence type="ECO:0000313" key="1">
    <source>
        <dbReference type="EMBL" id="KAK7305247.1"/>
    </source>
</evidence>
<dbReference type="Proteomes" id="UP001367508">
    <property type="component" value="Unassembled WGS sequence"/>
</dbReference>